<keyword evidence="2" id="KW-1185">Reference proteome</keyword>
<sequence>MEIVIFGWENKSKIILVGNIMVVCCQIYIKQRSSAQKIAVQGLQAGFGGLRLKYSPDFG</sequence>
<dbReference type="Proteomes" id="UP000832011">
    <property type="component" value="Chromosome"/>
</dbReference>
<proteinExistence type="predicted"/>
<protein>
    <submittedName>
        <fullName evidence="1">Uncharacterized protein</fullName>
    </submittedName>
</protein>
<dbReference type="RefSeq" id="WP_058356477.1">
    <property type="nucleotide sequence ID" value="NZ_CABKVG010000009.1"/>
</dbReference>
<name>A0ABY4DX36_9NEIS</name>
<organism evidence="1 2">
    <name type="scientific">Vitreoscilla massiliensis</name>
    <dbReference type="NCBI Taxonomy" id="1689272"/>
    <lineage>
        <taxon>Bacteria</taxon>
        <taxon>Pseudomonadati</taxon>
        <taxon>Pseudomonadota</taxon>
        <taxon>Betaproteobacteria</taxon>
        <taxon>Neisseriales</taxon>
        <taxon>Neisseriaceae</taxon>
        <taxon>Vitreoscilla</taxon>
    </lineage>
</organism>
<accession>A0ABY4DX36</accession>
<dbReference type="EMBL" id="CP091511">
    <property type="protein sequence ID" value="UOO88088.1"/>
    <property type="molecule type" value="Genomic_DNA"/>
</dbReference>
<reference evidence="1 2" key="1">
    <citation type="journal article" date="2022" name="Res Sq">
        <title>Evolution of multicellular longitudinally dividing oral cavity symbionts (Neisseriaceae).</title>
        <authorList>
            <person name="Nyongesa S."/>
            <person name="Weber P."/>
            <person name="Bernet E."/>
            <person name="Pullido F."/>
            <person name="Nieckarz M."/>
            <person name="Delaby M."/>
            <person name="Nieves C."/>
            <person name="Viehboeck T."/>
            <person name="Krause N."/>
            <person name="Rivera-Millot A."/>
            <person name="Nakamura A."/>
            <person name="Vischer N."/>
            <person name="VanNieuwenhze M."/>
            <person name="Brun Y."/>
            <person name="Cava F."/>
            <person name="Bulgheresi S."/>
            <person name="Veyrier F."/>
        </authorList>
    </citation>
    <scope>NUCLEOTIDE SEQUENCE [LARGE SCALE GENOMIC DNA]</scope>
    <source>
        <strain evidence="1 2">SN4</strain>
    </source>
</reference>
<evidence type="ECO:0000313" key="1">
    <source>
        <dbReference type="EMBL" id="UOO88088.1"/>
    </source>
</evidence>
<gene>
    <name evidence="1" type="ORF">LVJ82_11370</name>
</gene>
<evidence type="ECO:0000313" key="2">
    <source>
        <dbReference type="Proteomes" id="UP000832011"/>
    </source>
</evidence>